<keyword evidence="3" id="KW-0238">DNA-binding</keyword>
<dbReference type="GO" id="GO:0003677">
    <property type="term" value="F:DNA binding"/>
    <property type="evidence" value="ECO:0007669"/>
    <property type="project" value="UniProtKB-KW"/>
</dbReference>
<proteinExistence type="predicted"/>
<gene>
    <name evidence="3" type="ORF">BXY75_0995</name>
</gene>
<comment type="caution">
    <text evidence="3">The sequence shown here is derived from an EMBL/GenBank/DDBJ whole genome shotgun (WGS) entry which is preliminary data.</text>
</comment>
<evidence type="ECO:0000259" key="2">
    <source>
        <dbReference type="PROSITE" id="PS50110"/>
    </source>
</evidence>
<dbReference type="InterPro" id="IPR045976">
    <property type="entry name" value="DUF5932"/>
</dbReference>
<keyword evidence="4" id="KW-1185">Reference proteome</keyword>
<dbReference type="AlphaFoldDB" id="A0A3L9Z7Y4"/>
<dbReference type="Proteomes" id="UP000271339">
    <property type="component" value="Unassembled WGS sequence"/>
</dbReference>
<name>A0A3L9Z7Y4_9FLAO</name>
<organism evidence="3 4">
    <name type="scientific">Ulvibacter antarcticus</name>
    <dbReference type="NCBI Taxonomy" id="442714"/>
    <lineage>
        <taxon>Bacteria</taxon>
        <taxon>Pseudomonadati</taxon>
        <taxon>Bacteroidota</taxon>
        <taxon>Flavobacteriia</taxon>
        <taxon>Flavobacteriales</taxon>
        <taxon>Flavobacteriaceae</taxon>
        <taxon>Ulvibacter</taxon>
    </lineage>
</organism>
<feature type="domain" description="Response regulatory" evidence="2">
    <location>
        <begin position="4"/>
        <end position="132"/>
    </location>
</feature>
<dbReference type="InterPro" id="IPR011006">
    <property type="entry name" value="CheY-like_superfamily"/>
</dbReference>
<dbReference type="Pfam" id="PF19355">
    <property type="entry name" value="DUF5932"/>
    <property type="match status" value="1"/>
</dbReference>
<dbReference type="PROSITE" id="PS50110">
    <property type="entry name" value="RESPONSE_REGULATORY"/>
    <property type="match status" value="1"/>
</dbReference>
<dbReference type="GO" id="GO:0000160">
    <property type="term" value="P:phosphorelay signal transduction system"/>
    <property type="evidence" value="ECO:0007669"/>
    <property type="project" value="InterPro"/>
</dbReference>
<accession>A0A3L9Z7Y4</accession>
<evidence type="ECO:0000256" key="1">
    <source>
        <dbReference type="PROSITE-ProRule" id="PRU00169"/>
    </source>
</evidence>
<reference evidence="3 4" key="1">
    <citation type="submission" date="2018-10" db="EMBL/GenBank/DDBJ databases">
        <title>Genomic Encyclopedia of Archaeal and Bacterial Type Strains, Phase II (KMG-II): from individual species to whole genera.</title>
        <authorList>
            <person name="Goeker M."/>
        </authorList>
    </citation>
    <scope>NUCLEOTIDE SEQUENCE [LARGE SCALE GENOMIC DNA]</scope>
    <source>
        <strain evidence="3 4">DSM 23424</strain>
    </source>
</reference>
<dbReference type="Gene3D" id="3.40.50.2300">
    <property type="match status" value="1"/>
</dbReference>
<protein>
    <submittedName>
        <fullName evidence="3">DNA-binding NarL/FixJ family response regulator</fullName>
    </submittedName>
</protein>
<dbReference type="SUPFAM" id="SSF52172">
    <property type="entry name" value="CheY-like"/>
    <property type="match status" value="1"/>
</dbReference>
<dbReference type="RefSeq" id="WP_121906552.1">
    <property type="nucleotide sequence ID" value="NZ_REFC01000011.1"/>
</dbReference>
<keyword evidence="1" id="KW-0597">Phosphoprotein</keyword>
<dbReference type="EMBL" id="REFC01000011">
    <property type="protein sequence ID" value="RMA66568.1"/>
    <property type="molecule type" value="Genomic_DNA"/>
</dbReference>
<evidence type="ECO:0000313" key="3">
    <source>
        <dbReference type="EMBL" id="RMA66568.1"/>
    </source>
</evidence>
<feature type="modified residue" description="4-aspartylphosphate" evidence="1">
    <location>
        <position position="59"/>
    </location>
</feature>
<dbReference type="InterPro" id="IPR001789">
    <property type="entry name" value="Sig_transdc_resp-reg_receiver"/>
</dbReference>
<dbReference type="OrthoDB" id="659223at2"/>
<sequence length="221" mass="25155">MFQKVLISDDLGSINQGVLNCLETLGVKDIVQTQYCDDAYLQLKKADREQVPFDLLITDLSFKTDHREQKFPSGESLIAQLKKENPCFKIIVYSVEDRLQKARSLLQEHHLDAYVCKGRKGLTELTQAITAVYNNQQYTSPQVSNATHANLQLEIDEYDINLLKRLSNGYSQDEISQQLKDKHISPSSLSSIEKRLNKLRIHFKANNAIHLVAIVKDIGLI</sequence>
<evidence type="ECO:0000313" key="4">
    <source>
        <dbReference type="Proteomes" id="UP000271339"/>
    </source>
</evidence>